<evidence type="ECO:0000256" key="1">
    <source>
        <dbReference type="ARBA" id="ARBA00004496"/>
    </source>
</evidence>
<dbReference type="InterPro" id="IPR001713">
    <property type="entry name" value="Prot_inh_stefin"/>
</dbReference>
<dbReference type="Gene3D" id="3.10.450.10">
    <property type="match status" value="1"/>
</dbReference>
<dbReference type="SUPFAM" id="SSF54403">
    <property type="entry name" value="Cystatin/monellin"/>
    <property type="match status" value="1"/>
</dbReference>
<keyword evidence="3" id="KW-0963">Cytoplasm</keyword>
<comment type="subcellular location">
    <subcellularLocation>
        <location evidence="1">Cytoplasm</location>
    </subcellularLocation>
</comment>
<evidence type="ECO:0000313" key="9">
    <source>
        <dbReference type="RefSeq" id="XP_004443952.1"/>
    </source>
</evidence>
<dbReference type="PRINTS" id="PR00295">
    <property type="entry name" value="STEFINA"/>
</dbReference>
<proteinExistence type="inferred from homology"/>
<dbReference type="SMART" id="SM00043">
    <property type="entry name" value="CY"/>
    <property type="match status" value="1"/>
</dbReference>
<dbReference type="PANTHER" id="PTHR11414">
    <property type="entry name" value="CYSTATIN FAMILY MEMBER"/>
    <property type="match status" value="1"/>
</dbReference>
<evidence type="ECO:0000313" key="8">
    <source>
        <dbReference type="Proteomes" id="UP000694910"/>
    </source>
</evidence>
<dbReference type="PROSITE" id="PS00287">
    <property type="entry name" value="CYSTATIN"/>
    <property type="match status" value="1"/>
</dbReference>
<dbReference type="InterPro" id="IPR000010">
    <property type="entry name" value="Cystatin_dom"/>
</dbReference>
<dbReference type="InterPro" id="IPR018073">
    <property type="entry name" value="Prot_inh_cystat_CS"/>
</dbReference>
<evidence type="ECO:0000256" key="2">
    <source>
        <dbReference type="ARBA" id="ARBA00009403"/>
    </source>
</evidence>
<gene>
    <name evidence="9" type="primary">LOC101402506</name>
</gene>
<evidence type="ECO:0000256" key="5">
    <source>
        <dbReference type="ARBA" id="ARBA00022704"/>
    </source>
</evidence>
<keyword evidence="5" id="KW-0789">Thiol protease inhibitor</keyword>
<dbReference type="Proteomes" id="UP000694910">
    <property type="component" value="Unplaced"/>
</dbReference>
<evidence type="ECO:0000256" key="3">
    <source>
        <dbReference type="ARBA" id="ARBA00022490"/>
    </source>
</evidence>
<keyword evidence="8" id="KW-1185">Reference proteome</keyword>
<evidence type="ECO:0000256" key="6">
    <source>
        <dbReference type="ARBA" id="ARBA00022990"/>
    </source>
</evidence>
<reference evidence="9" key="1">
    <citation type="submission" date="2025-08" db="UniProtKB">
        <authorList>
            <consortium name="RefSeq"/>
        </authorList>
    </citation>
    <scope>IDENTIFICATION</scope>
</reference>
<dbReference type="PANTHER" id="PTHR11414:SF22">
    <property type="entry name" value="CYSTATIN-B"/>
    <property type="match status" value="1"/>
</dbReference>
<name>A0ABM0IAT0_CERSS</name>
<keyword evidence="4" id="KW-0646">Protease inhibitor</keyword>
<sequence length="98" mass="11240">MVCGGFTNTQPAMPEIQAIADQVKPQLEEKEKKKFPIFKAVEFRSQVVAGTNYLIKVQVGDDDYVHIQVFKSLPHANRPLDLTRYQTNKTRNDKLESF</sequence>
<protein>
    <submittedName>
        <fullName evidence="9">Stefin-C-like</fullName>
    </submittedName>
</protein>
<dbReference type="RefSeq" id="XP_004443952.1">
    <property type="nucleotide sequence ID" value="XM_004443895.1"/>
</dbReference>
<organism evidence="8 9">
    <name type="scientific">Ceratotherium simum simum</name>
    <name type="common">Southern white rhinoceros</name>
    <dbReference type="NCBI Taxonomy" id="73337"/>
    <lineage>
        <taxon>Eukaryota</taxon>
        <taxon>Metazoa</taxon>
        <taxon>Chordata</taxon>
        <taxon>Craniata</taxon>
        <taxon>Vertebrata</taxon>
        <taxon>Euteleostomi</taxon>
        <taxon>Mammalia</taxon>
        <taxon>Eutheria</taxon>
        <taxon>Laurasiatheria</taxon>
        <taxon>Perissodactyla</taxon>
        <taxon>Rhinocerotidae</taxon>
        <taxon>Ceratotherium</taxon>
    </lineage>
</organism>
<evidence type="ECO:0000256" key="4">
    <source>
        <dbReference type="ARBA" id="ARBA00022690"/>
    </source>
</evidence>
<comment type="similarity">
    <text evidence="2">Belongs to the cystatin family.</text>
</comment>
<accession>A0ABM0IAT0</accession>
<dbReference type="InterPro" id="IPR046350">
    <property type="entry name" value="Cystatin_sf"/>
</dbReference>
<evidence type="ECO:0000259" key="7">
    <source>
        <dbReference type="SMART" id="SM00043"/>
    </source>
</evidence>
<dbReference type="CDD" id="cd00042">
    <property type="entry name" value="CY"/>
    <property type="match status" value="1"/>
</dbReference>
<keyword evidence="6" id="KW-0007">Acetylation</keyword>
<dbReference type="GeneID" id="101402506"/>
<feature type="domain" description="Cystatin" evidence="7">
    <location>
        <begin position="1"/>
        <end position="98"/>
    </location>
</feature>
<dbReference type="Pfam" id="PF00031">
    <property type="entry name" value="Cystatin"/>
    <property type="match status" value="1"/>
</dbReference>